<dbReference type="InterPro" id="IPR006390">
    <property type="entry name" value="DHP_synth_dom"/>
</dbReference>
<dbReference type="EMBL" id="UNSC01000007">
    <property type="protein sequence ID" value="SZD74124.1"/>
    <property type="molecule type" value="Genomic_DNA"/>
</dbReference>
<dbReference type="OrthoDB" id="9811744at2"/>
<keyword evidence="5 9" id="KW-0808">Transferase</keyword>
<dbReference type="InterPro" id="IPR011005">
    <property type="entry name" value="Dihydropteroate_synth-like_sf"/>
</dbReference>
<dbReference type="GO" id="GO:0046654">
    <property type="term" value="P:tetrahydrofolate biosynthetic process"/>
    <property type="evidence" value="ECO:0007669"/>
    <property type="project" value="UniProtKB-UniPathway"/>
</dbReference>
<evidence type="ECO:0000256" key="8">
    <source>
        <dbReference type="ARBA" id="ARBA00022909"/>
    </source>
</evidence>
<dbReference type="AlphaFoldDB" id="A0A383U2L1"/>
<evidence type="ECO:0000256" key="9">
    <source>
        <dbReference type="RuleBase" id="RU361205"/>
    </source>
</evidence>
<dbReference type="Pfam" id="PF00809">
    <property type="entry name" value="Pterin_bind"/>
    <property type="match status" value="1"/>
</dbReference>
<dbReference type="PROSITE" id="PS00793">
    <property type="entry name" value="DHPS_2"/>
    <property type="match status" value="1"/>
</dbReference>
<organism evidence="11 12">
    <name type="scientific">Candidatus Ornithobacterium hominis</name>
    <dbReference type="NCBI Taxonomy" id="2497989"/>
    <lineage>
        <taxon>Bacteria</taxon>
        <taxon>Pseudomonadati</taxon>
        <taxon>Bacteroidota</taxon>
        <taxon>Flavobacteriia</taxon>
        <taxon>Flavobacteriales</taxon>
        <taxon>Weeksellaceae</taxon>
        <taxon>Ornithobacterium</taxon>
    </lineage>
</organism>
<name>A0A383U2L1_9FLAO</name>
<feature type="domain" description="Pterin-binding" evidence="10">
    <location>
        <begin position="15"/>
        <end position="267"/>
    </location>
</feature>
<reference evidence="11 12" key="1">
    <citation type="submission" date="2018-09" db="EMBL/GenBank/DDBJ databases">
        <authorList>
            <consortium name="Pathogen Informatics"/>
        </authorList>
    </citation>
    <scope>NUCLEOTIDE SEQUENCE [LARGE SCALE GENOMIC DNA]</scope>
    <source>
        <strain evidence="11 12">OH-22767</strain>
    </source>
</reference>
<protein>
    <recommendedName>
        <fullName evidence="4 9">Dihydropteroate synthase</fullName>
        <shortName evidence="9">DHPS</shortName>
        <ecNumber evidence="4 9">2.5.1.15</ecNumber>
    </recommendedName>
    <alternativeName>
        <fullName evidence="9">Dihydropteroate pyrophosphorylase</fullName>
    </alternativeName>
</protein>
<evidence type="ECO:0000256" key="6">
    <source>
        <dbReference type="ARBA" id="ARBA00022723"/>
    </source>
</evidence>
<evidence type="ECO:0000313" key="12">
    <source>
        <dbReference type="Proteomes" id="UP000262142"/>
    </source>
</evidence>
<comment type="pathway">
    <text evidence="3 9">Cofactor biosynthesis; tetrahydrofolate biosynthesis; 7,8-dihydrofolate from 2-amino-4-hydroxy-6-hydroxymethyl-7,8-dihydropteridine diphosphate and 4-aminobenzoate: step 1/2.</text>
</comment>
<keyword evidence="8 9" id="KW-0289">Folate biosynthesis</keyword>
<dbReference type="UniPathway" id="UPA00077">
    <property type="reaction ID" value="UER00156"/>
</dbReference>
<proteinExistence type="inferred from homology"/>
<dbReference type="RefSeq" id="WP_119059750.1">
    <property type="nucleotide sequence ID" value="NZ_UNSC01000007.1"/>
</dbReference>
<evidence type="ECO:0000256" key="7">
    <source>
        <dbReference type="ARBA" id="ARBA00022842"/>
    </source>
</evidence>
<keyword evidence="12" id="KW-1185">Reference proteome</keyword>
<comment type="similarity">
    <text evidence="9">Belongs to the DHPS family.</text>
</comment>
<evidence type="ECO:0000256" key="5">
    <source>
        <dbReference type="ARBA" id="ARBA00022679"/>
    </source>
</evidence>
<accession>A0A383U2L1</accession>
<keyword evidence="6 9" id="KW-0479">Metal-binding</keyword>
<dbReference type="InterPro" id="IPR045031">
    <property type="entry name" value="DHP_synth-like"/>
</dbReference>
<dbReference type="PROSITE" id="PS50972">
    <property type="entry name" value="PTERIN_BINDING"/>
    <property type="match status" value="1"/>
</dbReference>
<gene>
    <name evidence="11" type="primary">folP</name>
    <name evidence="11" type="ORF">SAMEA104719789_01582</name>
</gene>
<comment type="cofactor">
    <cofactor evidence="2 9">
        <name>Mg(2+)</name>
        <dbReference type="ChEBI" id="CHEBI:18420"/>
    </cofactor>
</comment>
<dbReference type="GO" id="GO:0005829">
    <property type="term" value="C:cytosol"/>
    <property type="evidence" value="ECO:0007669"/>
    <property type="project" value="TreeGrafter"/>
</dbReference>
<dbReference type="PANTHER" id="PTHR20941:SF1">
    <property type="entry name" value="FOLIC ACID SYNTHESIS PROTEIN FOL1"/>
    <property type="match status" value="1"/>
</dbReference>
<dbReference type="GO" id="GO:0046656">
    <property type="term" value="P:folic acid biosynthetic process"/>
    <property type="evidence" value="ECO:0007669"/>
    <property type="project" value="UniProtKB-KW"/>
</dbReference>
<dbReference type="InterPro" id="IPR000489">
    <property type="entry name" value="Pterin-binding_dom"/>
</dbReference>
<dbReference type="Gene3D" id="3.20.20.20">
    <property type="entry name" value="Dihydropteroate synthase-like"/>
    <property type="match status" value="1"/>
</dbReference>
<evidence type="ECO:0000256" key="4">
    <source>
        <dbReference type="ARBA" id="ARBA00012458"/>
    </source>
</evidence>
<keyword evidence="7 9" id="KW-0460">Magnesium</keyword>
<dbReference type="Proteomes" id="UP000262142">
    <property type="component" value="Unassembled WGS sequence"/>
</dbReference>
<comment type="function">
    <text evidence="9">Catalyzes the condensation of para-aminobenzoate (pABA) with 6-hydroxymethyl-7,8-dihydropterin diphosphate (DHPt-PP) to form 7,8-dihydropteroate (H2Pte), the immediate precursor of folate derivatives.</text>
</comment>
<evidence type="ECO:0000256" key="1">
    <source>
        <dbReference type="ARBA" id="ARBA00000012"/>
    </source>
</evidence>
<sequence length="285" mass="32004">MTINCKGQLLDLEKPKVMAILNLTPDSFFDGGRNNNISKALKKTEEYLNEGANIIDIGAQSSRPGADFLEEEEELQRMMPTLEAILQEFPQIIISVDTFWSKVARESIAAGAAIINDISAGSIDEKMFETVGELKVPYILMHMQGTPADMQKNPQYENITIEINQFFAQKIQALKKLGVNDIILDPGYGFGKNLNHNYELLQNQKFLGFEKFPILVGISRKSMLCRLLKVNPENALNGTTALHMLTLLGGAHILRVHDVREAVESIQIFEAFKNPKKINLNDERK</sequence>
<dbReference type="EC" id="2.5.1.15" evidence="4 9"/>
<evidence type="ECO:0000256" key="3">
    <source>
        <dbReference type="ARBA" id="ARBA00004763"/>
    </source>
</evidence>
<evidence type="ECO:0000256" key="2">
    <source>
        <dbReference type="ARBA" id="ARBA00001946"/>
    </source>
</evidence>
<dbReference type="CDD" id="cd00739">
    <property type="entry name" value="DHPS"/>
    <property type="match status" value="1"/>
</dbReference>
<dbReference type="GO" id="GO:0046872">
    <property type="term" value="F:metal ion binding"/>
    <property type="evidence" value="ECO:0007669"/>
    <property type="project" value="UniProtKB-KW"/>
</dbReference>
<dbReference type="SUPFAM" id="SSF51717">
    <property type="entry name" value="Dihydropteroate synthetase-like"/>
    <property type="match status" value="1"/>
</dbReference>
<comment type="catalytic activity">
    <reaction evidence="1">
        <text>(7,8-dihydropterin-6-yl)methyl diphosphate + 4-aminobenzoate = 7,8-dihydropteroate + diphosphate</text>
        <dbReference type="Rhea" id="RHEA:19949"/>
        <dbReference type="ChEBI" id="CHEBI:17836"/>
        <dbReference type="ChEBI" id="CHEBI:17839"/>
        <dbReference type="ChEBI" id="CHEBI:33019"/>
        <dbReference type="ChEBI" id="CHEBI:72950"/>
        <dbReference type="EC" id="2.5.1.15"/>
    </reaction>
</comment>
<evidence type="ECO:0000259" key="10">
    <source>
        <dbReference type="PROSITE" id="PS50972"/>
    </source>
</evidence>
<dbReference type="NCBIfam" id="TIGR01496">
    <property type="entry name" value="DHPS"/>
    <property type="match status" value="1"/>
</dbReference>
<dbReference type="PANTHER" id="PTHR20941">
    <property type="entry name" value="FOLATE SYNTHESIS PROTEINS"/>
    <property type="match status" value="1"/>
</dbReference>
<evidence type="ECO:0000313" key="11">
    <source>
        <dbReference type="EMBL" id="SZD74124.1"/>
    </source>
</evidence>
<dbReference type="GO" id="GO:0004156">
    <property type="term" value="F:dihydropteroate synthase activity"/>
    <property type="evidence" value="ECO:0007669"/>
    <property type="project" value="UniProtKB-EC"/>
</dbReference>
<dbReference type="PROSITE" id="PS00792">
    <property type="entry name" value="DHPS_1"/>
    <property type="match status" value="1"/>
</dbReference>